<proteinExistence type="predicted"/>
<name>A0A8H3M8Q4_9GLOM</name>
<dbReference type="Gene3D" id="1.10.510.10">
    <property type="entry name" value="Transferase(Phosphotransferase) domain 1"/>
    <property type="match status" value="1"/>
</dbReference>
<reference evidence="5" key="1">
    <citation type="submission" date="2019-10" db="EMBL/GenBank/DDBJ databases">
        <title>Conservation and host-specific expression of non-tandemly repeated heterogenous ribosome RNA gene in arbuscular mycorrhizal fungi.</title>
        <authorList>
            <person name="Maeda T."/>
            <person name="Kobayashi Y."/>
            <person name="Nakagawa T."/>
            <person name="Ezawa T."/>
            <person name="Yamaguchi K."/>
            <person name="Bino T."/>
            <person name="Nishimoto Y."/>
            <person name="Shigenobu S."/>
            <person name="Kawaguchi M."/>
        </authorList>
    </citation>
    <scope>NUCLEOTIDE SEQUENCE</scope>
    <source>
        <strain evidence="5">HR1</strain>
    </source>
</reference>
<gene>
    <name evidence="5" type="ORF">RCL2_002911300</name>
</gene>
<dbReference type="OrthoDB" id="2436484at2759"/>
<dbReference type="SUPFAM" id="SSF56112">
    <property type="entry name" value="Protein kinase-like (PK-like)"/>
    <property type="match status" value="1"/>
</dbReference>
<evidence type="ECO:0000256" key="1">
    <source>
        <dbReference type="ARBA" id="ARBA00004340"/>
    </source>
</evidence>
<feature type="domain" description="Protein kinase" evidence="4">
    <location>
        <begin position="312"/>
        <end position="598"/>
    </location>
</feature>
<dbReference type="GO" id="GO:0005524">
    <property type="term" value="F:ATP binding"/>
    <property type="evidence" value="ECO:0007669"/>
    <property type="project" value="InterPro"/>
</dbReference>
<evidence type="ECO:0000259" key="4">
    <source>
        <dbReference type="PROSITE" id="PS50011"/>
    </source>
</evidence>
<dbReference type="GO" id="GO:0004672">
    <property type="term" value="F:protein kinase activity"/>
    <property type="evidence" value="ECO:0007669"/>
    <property type="project" value="InterPro"/>
</dbReference>
<dbReference type="GO" id="GO:0043657">
    <property type="term" value="C:host cell"/>
    <property type="evidence" value="ECO:0007669"/>
    <property type="project" value="UniProtKB-SubCell"/>
</dbReference>
<comment type="caution">
    <text evidence="5">The sequence shown here is derived from an EMBL/GenBank/DDBJ whole genome shotgun (WGS) entry which is preliminary data.</text>
</comment>
<dbReference type="Proteomes" id="UP000615446">
    <property type="component" value="Unassembled WGS sequence"/>
</dbReference>
<evidence type="ECO:0000256" key="3">
    <source>
        <dbReference type="ARBA" id="ARBA00022525"/>
    </source>
</evidence>
<accession>A0A8H3M8Q4</accession>
<comment type="subcellular location">
    <subcellularLocation>
        <location evidence="1">Host cell</location>
    </subcellularLocation>
    <subcellularLocation>
        <location evidence="2">Secreted</location>
    </subcellularLocation>
</comment>
<dbReference type="InterPro" id="IPR045379">
    <property type="entry name" value="Crinkler_N"/>
</dbReference>
<dbReference type="InterPro" id="IPR011009">
    <property type="entry name" value="Kinase-like_dom_sf"/>
</dbReference>
<dbReference type="InterPro" id="IPR000719">
    <property type="entry name" value="Prot_kinase_dom"/>
</dbReference>
<dbReference type="Pfam" id="PF20147">
    <property type="entry name" value="Crinkler"/>
    <property type="match status" value="1"/>
</dbReference>
<keyword evidence="3" id="KW-0964">Secreted</keyword>
<evidence type="ECO:0000313" key="5">
    <source>
        <dbReference type="EMBL" id="GET02744.1"/>
    </source>
</evidence>
<dbReference type="EMBL" id="BLAL01000315">
    <property type="protein sequence ID" value="GET02744.1"/>
    <property type="molecule type" value="Genomic_DNA"/>
</dbReference>
<dbReference type="PANTHER" id="PTHR24347">
    <property type="entry name" value="SERINE/THREONINE-PROTEIN KINASE"/>
    <property type="match status" value="1"/>
</dbReference>
<protein>
    <submittedName>
        <fullName evidence="5">Crinkler (CRN) family protein</fullName>
    </submittedName>
</protein>
<dbReference type="SMART" id="SM00220">
    <property type="entry name" value="S_TKc"/>
    <property type="match status" value="1"/>
</dbReference>
<dbReference type="GO" id="GO:0005576">
    <property type="term" value="C:extracellular region"/>
    <property type="evidence" value="ECO:0007669"/>
    <property type="project" value="UniProtKB-SubCell"/>
</dbReference>
<dbReference type="PROSITE" id="PS50011">
    <property type="entry name" value="PROTEIN_KINASE_DOM"/>
    <property type="match status" value="1"/>
</dbReference>
<evidence type="ECO:0000256" key="2">
    <source>
        <dbReference type="ARBA" id="ARBA00004613"/>
    </source>
</evidence>
<evidence type="ECO:0000313" key="6">
    <source>
        <dbReference type="Proteomes" id="UP000615446"/>
    </source>
</evidence>
<sequence length="604" mass="69959">MYSEKIISKMLMEPNCILLGNTSVNDSFTVRVCDKNNINGNEVLFDQLKISGLKYLIYNEIKKYINNDYNDLNLWKADIAFSENLKDLTEEQICKNSEQLVPIIHFKKYFPNQDAVDKSLIFVQVPVTDTPNKRIKLEDLSNMQGINLGLIQQRTAEYLEGLLCPFNEPVSCDNIKRYFDAPLLKKLPAHIVYCNQYPAMLDHKASILLPDVTTAVDISMELFKDKINQEMETSYMIDHIIRKMVKITEDYVSDSGLEWVRNNKMNAYTTTTNKLVRPDVLVYCKNVLVMMGEEKAANSTFQTAAEELDGYFSFWNTLAFGNLPLVISFAAVGSRIQFYYYHVVESSNKPRRELIGNVLSLGTGVGLNNLNALRHTINIIRIIRTFDQCGVIQTPMFKLFKEIHRNNATITIFPEKVRKIIERKSIVDEELHRSIHTILLPNFDHYENVKYHTTKNTIHLTYGPVGFLNIPKSENELRYAIADVLEIVSKLHDDDVVHRDIRWENIVKLTDGKWLLIDFEEAANIGEERDKLRIAAPEYEDFDLCQKSGDIWMIGKLMNDHRITFPLSERAREFRNRLLSEDPDRRPTANDALNDDWFEGMEIR</sequence>
<dbReference type="AlphaFoldDB" id="A0A8H3M8Q4"/>
<organism evidence="5 6">
    <name type="scientific">Rhizophagus clarus</name>
    <dbReference type="NCBI Taxonomy" id="94130"/>
    <lineage>
        <taxon>Eukaryota</taxon>
        <taxon>Fungi</taxon>
        <taxon>Fungi incertae sedis</taxon>
        <taxon>Mucoromycota</taxon>
        <taxon>Glomeromycotina</taxon>
        <taxon>Glomeromycetes</taxon>
        <taxon>Glomerales</taxon>
        <taxon>Glomeraceae</taxon>
        <taxon>Rhizophagus</taxon>
    </lineage>
</organism>